<protein>
    <recommendedName>
        <fullName evidence="3">Centromere protein J C-terminal domain-containing protein</fullName>
    </recommendedName>
</protein>
<evidence type="ECO:0000313" key="5">
    <source>
        <dbReference type="Proteomes" id="UP001177744"/>
    </source>
</evidence>
<name>A0AA40LN85_CNENI</name>
<evidence type="ECO:0000259" key="3">
    <source>
        <dbReference type="Pfam" id="PF07202"/>
    </source>
</evidence>
<evidence type="ECO:0000313" key="4">
    <source>
        <dbReference type="EMBL" id="KAK1337858.1"/>
    </source>
</evidence>
<keyword evidence="5" id="KW-1185">Reference proteome</keyword>
<comment type="similarity">
    <text evidence="1">Belongs to the TCP10 family.</text>
</comment>
<evidence type="ECO:0000256" key="1">
    <source>
        <dbReference type="ARBA" id="ARBA00005627"/>
    </source>
</evidence>
<reference evidence="4" key="1">
    <citation type="submission" date="2023-06" db="EMBL/GenBank/DDBJ databases">
        <title>Reference genome for the Northern bat (Eptesicus nilssonii), a most northern bat species.</title>
        <authorList>
            <person name="Laine V.N."/>
            <person name="Pulliainen A.T."/>
            <person name="Lilley T.M."/>
        </authorList>
    </citation>
    <scope>NUCLEOTIDE SEQUENCE</scope>
    <source>
        <strain evidence="4">BLF_Eptnil</strain>
        <tissue evidence="4">Kidney</tissue>
    </source>
</reference>
<comment type="caution">
    <text evidence="4">The sequence shown here is derived from an EMBL/GenBank/DDBJ whole genome shotgun (WGS) entry which is preliminary data.</text>
</comment>
<gene>
    <name evidence="4" type="ORF">QTO34_000959</name>
</gene>
<dbReference type="Gene3D" id="2.60.450.20">
    <property type="match status" value="1"/>
</dbReference>
<dbReference type="Pfam" id="PF07202">
    <property type="entry name" value="Tcp10_C"/>
    <property type="match status" value="2"/>
</dbReference>
<feature type="domain" description="Centromere protein J C-terminal" evidence="3">
    <location>
        <begin position="161"/>
        <end position="191"/>
    </location>
</feature>
<sequence>MVTSLIIAIATQHLRGFRLHPRQEHGYPGRGLTRLGKRHLSGRTINRSHSPLVAKPRVRCGAVGLAFVRGSHRRVHGPPGSSRGGLGGGECDTRSPFLQSGRQVSAKVDGTRGAVCESSEDEGLRTTILRFSNGDVKKTLPDNRVVYYCASTGTTRTTHPGGLVVVRFPDKRTEKFYPDGSKEILFPDGTVTRLHDGREETVFPDGTLVSVARNGDKTIVFSNGQRDIHTAEFKRRELPRRHRQDGVLRWPPGDQARVREGEGQRRDWEPRPGPEVGHPRTRHGRHSQSPFC</sequence>
<dbReference type="PANTHER" id="PTHR10331:SF25">
    <property type="entry name" value="T-COMPLEX PROTEIN 10A-RELATED"/>
    <property type="match status" value="1"/>
</dbReference>
<accession>A0AA40LN85</accession>
<evidence type="ECO:0000256" key="2">
    <source>
        <dbReference type="SAM" id="MobiDB-lite"/>
    </source>
</evidence>
<dbReference type="EMBL" id="JAULJE010000010">
    <property type="protein sequence ID" value="KAK1337858.1"/>
    <property type="molecule type" value="Genomic_DNA"/>
</dbReference>
<dbReference type="InterPro" id="IPR026581">
    <property type="entry name" value="TCP10L/CENPJ"/>
</dbReference>
<dbReference type="Proteomes" id="UP001177744">
    <property type="component" value="Unassembled WGS sequence"/>
</dbReference>
<dbReference type="AlphaFoldDB" id="A0AA40LN85"/>
<dbReference type="InterPro" id="IPR047002">
    <property type="entry name" value="Tcp10_C_sf"/>
</dbReference>
<feature type="region of interest" description="Disordered" evidence="2">
    <location>
        <begin position="72"/>
        <end position="94"/>
    </location>
</feature>
<dbReference type="InterPro" id="IPR009852">
    <property type="entry name" value="CENPJ_C_dom"/>
</dbReference>
<feature type="region of interest" description="Disordered" evidence="2">
    <location>
        <begin position="238"/>
        <end position="292"/>
    </location>
</feature>
<dbReference type="PANTHER" id="PTHR10331">
    <property type="entry name" value="T COMPLEX PROTEIN 10"/>
    <property type="match status" value="1"/>
</dbReference>
<organism evidence="4 5">
    <name type="scientific">Cnephaeus nilssonii</name>
    <name type="common">Northern bat</name>
    <name type="synonym">Eptesicus nilssonii</name>
    <dbReference type="NCBI Taxonomy" id="3371016"/>
    <lineage>
        <taxon>Eukaryota</taxon>
        <taxon>Metazoa</taxon>
        <taxon>Chordata</taxon>
        <taxon>Craniata</taxon>
        <taxon>Vertebrata</taxon>
        <taxon>Euteleostomi</taxon>
        <taxon>Mammalia</taxon>
        <taxon>Eutheria</taxon>
        <taxon>Laurasiatheria</taxon>
        <taxon>Chiroptera</taxon>
        <taxon>Yangochiroptera</taxon>
        <taxon>Vespertilionidae</taxon>
        <taxon>Cnephaeus</taxon>
    </lineage>
</organism>
<feature type="compositionally biased region" description="Basic and acidic residues" evidence="2">
    <location>
        <begin position="256"/>
        <end position="272"/>
    </location>
</feature>
<proteinExistence type="inferred from homology"/>
<feature type="domain" description="Centromere protein J C-terminal" evidence="3">
    <location>
        <begin position="196"/>
        <end position="229"/>
    </location>
</feature>